<keyword evidence="4" id="KW-1133">Transmembrane helix</keyword>
<dbReference type="InterPro" id="IPR012338">
    <property type="entry name" value="Beta-lactam/transpept-like"/>
</dbReference>
<dbReference type="RefSeq" id="WP_143342977.1">
    <property type="nucleotide sequence ID" value="NZ_JAGIOO010000001.1"/>
</dbReference>
<evidence type="ECO:0000313" key="6">
    <source>
        <dbReference type="Proteomes" id="UP001519363"/>
    </source>
</evidence>
<dbReference type="Gene3D" id="3.40.710.10">
    <property type="entry name" value="DD-peptidase/beta-lactamase superfamily"/>
    <property type="match status" value="2"/>
</dbReference>
<dbReference type="EC" id="3.4.16.4" evidence="5"/>
<dbReference type="SUPFAM" id="SSF56601">
    <property type="entry name" value="beta-lactamase/transpeptidase-like"/>
    <property type="match status" value="1"/>
</dbReference>
<gene>
    <name evidence="5" type="ORF">JOF53_004088</name>
</gene>
<comment type="similarity">
    <text evidence="1">Belongs to the peptidase S13 family.</text>
</comment>
<feature type="transmembrane region" description="Helical" evidence="4">
    <location>
        <begin position="55"/>
        <end position="79"/>
    </location>
</feature>
<sequence length="510" mass="50859">MPPQSPQVSPDLDQVTVRLPVPEARPAQPVRVGPPPSAATTTEVIAKPGKRGRKLLLVGVSLVVVAALGVGGVLAGPWVAQQLGLAGPDGFGTQAPPVPVNPQMALRALPKEAPTPTPAGVAAALDGLAGNAALGQLTGSVLDASTGGVLWERGAGEARTPASTGKVLTAAAALLALDHRTRFTTTVVAGPEPGTVVLVGGGDPTLSALPANKPTYFFPDAARVDDLAEQVKAKAGGPVRKIIIDVGRYTGPALASGWLPADVAGGHVAPMVPLMVDSGRQNVMLATTPRTDKPAQAAGQELAKRLGNPPVEVGTAPAGAQELAKVSSPALPSLVAAFLSTSDNVLAEAVARETAKGTGNDPSFAGAAKATLDVLGRNGIDVAGVKMSDGSGLSSEDQVPAKVLSALLAAAAGGDERAAKLRPLLTGLPVAGGTGTLSKRYERGANATGKGWVRAKTGTLSGVNSLAGTVTTNDGRLLVFSFMATGANNDAAREALDALASSLRKCGCAG</sequence>
<accession>A0ABS5AF58</accession>
<keyword evidence="4" id="KW-0812">Transmembrane</keyword>
<keyword evidence="5" id="KW-0121">Carboxypeptidase</keyword>
<evidence type="ECO:0000313" key="5">
    <source>
        <dbReference type="EMBL" id="MBP2475216.1"/>
    </source>
</evidence>
<dbReference type="InterPro" id="IPR000667">
    <property type="entry name" value="Peptidase_S13"/>
</dbReference>
<dbReference type="PRINTS" id="PR00922">
    <property type="entry name" value="DADACBPTASE3"/>
</dbReference>
<keyword evidence="4" id="KW-0472">Membrane</keyword>
<proteinExistence type="inferred from homology"/>
<dbReference type="EC" id="3.4.21.-" evidence="5"/>
<keyword evidence="5" id="KW-0645">Protease</keyword>
<dbReference type="GO" id="GO:0009002">
    <property type="term" value="F:serine-type D-Ala-D-Ala carboxypeptidase activity"/>
    <property type="evidence" value="ECO:0007669"/>
    <property type="project" value="UniProtKB-EC"/>
</dbReference>
<dbReference type="Pfam" id="PF02113">
    <property type="entry name" value="Peptidase_S13"/>
    <property type="match status" value="2"/>
</dbReference>
<protein>
    <submittedName>
        <fullName evidence="5">D-alanyl-D-alanine carboxypeptidase/D-alanyl-D-alanine-endopeptidase (Penicillin-binding protein 4)</fullName>
        <ecNumber evidence="5">3.4.16.4</ecNumber>
        <ecNumber evidence="5">3.4.21.-</ecNumber>
    </submittedName>
</protein>
<evidence type="ECO:0000256" key="1">
    <source>
        <dbReference type="ARBA" id="ARBA00006096"/>
    </source>
</evidence>
<evidence type="ECO:0000256" key="3">
    <source>
        <dbReference type="SAM" id="MobiDB-lite"/>
    </source>
</evidence>
<dbReference type="Proteomes" id="UP001519363">
    <property type="component" value="Unassembled WGS sequence"/>
</dbReference>
<evidence type="ECO:0000256" key="2">
    <source>
        <dbReference type="ARBA" id="ARBA00022801"/>
    </source>
</evidence>
<dbReference type="PANTHER" id="PTHR30023:SF0">
    <property type="entry name" value="PENICILLIN-SENSITIVE CARBOXYPEPTIDASE A"/>
    <property type="match status" value="1"/>
</dbReference>
<dbReference type="NCBIfam" id="TIGR00666">
    <property type="entry name" value="PBP4"/>
    <property type="match status" value="1"/>
</dbReference>
<organism evidence="5 6">
    <name type="scientific">Crossiella equi</name>
    <dbReference type="NCBI Taxonomy" id="130796"/>
    <lineage>
        <taxon>Bacteria</taxon>
        <taxon>Bacillati</taxon>
        <taxon>Actinomycetota</taxon>
        <taxon>Actinomycetes</taxon>
        <taxon>Pseudonocardiales</taxon>
        <taxon>Pseudonocardiaceae</taxon>
        <taxon>Crossiella</taxon>
    </lineage>
</organism>
<name>A0ABS5AF58_9PSEU</name>
<keyword evidence="2 5" id="KW-0378">Hydrolase</keyword>
<feature type="region of interest" description="Disordered" evidence="3">
    <location>
        <begin position="19"/>
        <end position="41"/>
    </location>
</feature>
<keyword evidence="6" id="KW-1185">Reference proteome</keyword>
<reference evidence="5 6" key="1">
    <citation type="submission" date="2021-03" db="EMBL/GenBank/DDBJ databases">
        <title>Sequencing the genomes of 1000 actinobacteria strains.</title>
        <authorList>
            <person name="Klenk H.-P."/>
        </authorList>
    </citation>
    <scope>NUCLEOTIDE SEQUENCE [LARGE SCALE GENOMIC DNA]</scope>
    <source>
        <strain evidence="5 6">DSM 44580</strain>
    </source>
</reference>
<dbReference type="PANTHER" id="PTHR30023">
    <property type="entry name" value="D-ALANYL-D-ALANINE CARBOXYPEPTIDASE"/>
    <property type="match status" value="1"/>
</dbReference>
<evidence type="ECO:0000256" key="4">
    <source>
        <dbReference type="SAM" id="Phobius"/>
    </source>
</evidence>
<dbReference type="EMBL" id="JAGIOO010000001">
    <property type="protein sequence ID" value="MBP2475216.1"/>
    <property type="molecule type" value="Genomic_DNA"/>
</dbReference>
<comment type="caution">
    <text evidence="5">The sequence shown here is derived from an EMBL/GenBank/DDBJ whole genome shotgun (WGS) entry which is preliminary data.</text>
</comment>